<protein>
    <submittedName>
        <fullName evidence="5">Long-chain-fatty-acid--CoA ligase</fullName>
    </submittedName>
</protein>
<dbReference type="InterPro" id="IPR000873">
    <property type="entry name" value="AMP-dep_synth/lig_dom"/>
</dbReference>
<dbReference type="InterPro" id="IPR025110">
    <property type="entry name" value="AMP-bd_C"/>
</dbReference>
<dbReference type="InterPro" id="IPR045851">
    <property type="entry name" value="AMP-bd_C_sf"/>
</dbReference>
<dbReference type="SUPFAM" id="SSF56801">
    <property type="entry name" value="Acetyl-CoA synthetase-like"/>
    <property type="match status" value="1"/>
</dbReference>
<dbReference type="InterPro" id="IPR020845">
    <property type="entry name" value="AMP-binding_CS"/>
</dbReference>
<dbReference type="Gene3D" id="3.40.50.12780">
    <property type="entry name" value="N-terminal domain of ligase-like"/>
    <property type="match status" value="1"/>
</dbReference>
<dbReference type="PROSITE" id="PS00455">
    <property type="entry name" value="AMP_BINDING"/>
    <property type="match status" value="1"/>
</dbReference>
<dbReference type="CDD" id="cd17631">
    <property type="entry name" value="FACL_FadD13-like"/>
    <property type="match status" value="1"/>
</dbReference>
<evidence type="ECO:0000313" key="5">
    <source>
        <dbReference type="EMBL" id="NMH92988.1"/>
    </source>
</evidence>
<dbReference type="PANTHER" id="PTHR43767:SF1">
    <property type="entry name" value="NONRIBOSOMAL PEPTIDE SYNTHASE PES1 (EUROFUNG)-RELATED"/>
    <property type="match status" value="1"/>
</dbReference>
<dbReference type="Proteomes" id="UP000586918">
    <property type="component" value="Unassembled WGS sequence"/>
</dbReference>
<gene>
    <name evidence="5" type="ORF">HF519_15685</name>
</gene>
<proteinExistence type="inferred from homology"/>
<keyword evidence="2 5" id="KW-0436">Ligase</keyword>
<dbReference type="PANTHER" id="PTHR43767">
    <property type="entry name" value="LONG-CHAIN-FATTY-ACID--COA LIGASE"/>
    <property type="match status" value="1"/>
</dbReference>
<dbReference type="Gene3D" id="3.30.300.30">
    <property type="match status" value="1"/>
</dbReference>
<dbReference type="FunFam" id="3.30.300.30:FF:000008">
    <property type="entry name" value="2,3-dihydroxybenzoate-AMP ligase"/>
    <property type="match status" value="1"/>
</dbReference>
<dbReference type="InterPro" id="IPR042099">
    <property type="entry name" value="ANL_N_sf"/>
</dbReference>
<evidence type="ECO:0000259" key="3">
    <source>
        <dbReference type="Pfam" id="PF00501"/>
    </source>
</evidence>
<comment type="similarity">
    <text evidence="1">Belongs to the ATP-dependent AMP-binding enzyme family.</text>
</comment>
<name>A0A848DJW3_9PSEU</name>
<evidence type="ECO:0000313" key="6">
    <source>
        <dbReference type="Proteomes" id="UP000586918"/>
    </source>
</evidence>
<dbReference type="GO" id="GO:0016878">
    <property type="term" value="F:acid-thiol ligase activity"/>
    <property type="evidence" value="ECO:0007669"/>
    <property type="project" value="UniProtKB-ARBA"/>
</dbReference>
<accession>A0A848DJW3</accession>
<evidence type="ECO:0000256" key="2">
    <source>
        <dbReference type="ARBA" id="ARBA00022598"/>
    </source>
</evidence>
<dbReference type="EMBL" id="JAAXKZ010000054">
    <property type="protein sequence ID" value="NMH92988.1"/>
    <property type="molecule type" value="Genomic_DNA"/>
</dbReference>
<evidence type="ECO:0000256" key="1">
    <source>
        <dbReference type="ARBA" id="ARBA00006432"/>
    </source>
</evidence>
<sequence length="525" mass="56046">MTEPARPATITGRGMTMSDLLARHARTTPDAIALRDARAARSYGELDERVIRLANALAARGVEAGDRVAVLGLNSIEVLEAYFATLRLGAICVPVNFRLVADEIAYLLTDSGAVAVVVDAGLAPQVEKARGQAPAVGSVITIDGDYEEALAAASDTYTEVPVADHSPAYIMYTSGTTGRPKGAVLTHRNLLLHAFSNMAHLGTSSDDRVWLSGAPLFHIAGLAGMLPSLITGGRTIIPPSGGFDPVATVRLLEAERVSSCFFVPAQWAAICAVPDIGERDLSTLRRISWGAAPASTALLRTMIDTFPQADVVTSFGQTECSPVTCTLRGEDALRKIGSIGMPMVNVEVRVVDEEMNDVPRGEVGEIVYRGPLVMTEYWNKPAETAEAFAGGWFHSGDLVRQDADGYLYVVDRKKDMIISGGENIYCAEVENVLAGHPQIADVALIGVPDPKWGETPLAVIVPADPADPPTEASVEAHCREHLASYKRPREIAIVETLPRNPSGKVLKTRLREERAAGALVSRPAV</sequence>
<reference evidence="5 6" key="1">
    <citation type="submission" date="2020-04" db="EMBL/GenBank/DDBJ databases">
        <authorList>
            <person name="Klaysubun C."/>
            <person name="Duangmal K."/>
            <person name="Lipun K."/>
        </authorList>
    </citation>
    <scope>NUCLEOTIDE SEQUENCE [LARGE SCALE GENOMIC DNA]</scope>
    <source>
        <strain evidence="5 6">DSM 45300</strain>
    </source>
</reference>
<dbReference type="InterPro" id="IPR050237">
    <property type="entry name" value="ATP-dep_AMP-bd_enzyme"/>
</dbReference>
<evidence type="ECO:0000259" key="4">
    <source>
        <dbReference type="Pfam" id="PF13193"/>
    </source>
</evidence>
<feature type="domain" description="AMP-binding enzyme C-terminal" evidence="4">
    <location>
        <begin position="428"/>
        <end position="504"/>
    </location>
</feature>
<dbReference type="NCBIfam" id="NF004837">
    <property type="entry name" value="PRK06187.1"/>
    <property type="match status" value="1"/>
</dbReference>
<dbReference type="AlphaFoldDB" id="A0A848DJW3"/>
<feature type="domain" description="AMP-dependent synthetase/ligase" evidence="3">
    <location>
        <begin position="22"/>
        <end position="378"/>
    </location>
</feature>
<organism evidence="5 6">
    <name type="scientific">Pseudonocardia bannensis</name>
    <dbReference type="NCBI Taxonomy" id="630973"/>
    <lineage>
        <taxon>Bacteria</taxon>
        <taxon>Bacillati</taxon>
        <taxon>Actinomycetota</taxon>
        <taxon>Actinomycetes</taxon>
        <taxon>Pseudonocardiales</taxon>
        <taxon>Pseudonocardiaceae</taxon>
        <taxon>Pseudonocardia</taxon>
    </lineage>
</organism>
<keyword evidence="6" id="KW-1185">Reference proteome</keyword>
<dbReference type="Pfam" id="PF13193">
    <property type="entry name" value="AMP-binding_C"/>
    <property type="match status" value="1"/>
</dbReference>
<dbReference type="Pfam" id="PF00501">
    <property type="entry name" value="AMP-binding"/>
    <property type="match status" value="1"/>
</dbReference>
<comment type="caution">
    <text evidence="5">The sequence shown here is derived from an EMBL/GenBank/DDBJ whole genome shotgun (WGS) entry which is preliminary data.</text>
</comment>